<dbReference type="InterPro" id="IPR001757">
    <property type="entry name" value="P_typ_ATPase"/>
</dbReference>
<dbReference type="Gene3D" id="1.20.1110.10">
    <property type="entry name" value="Calcium-transporting ATPase, transmembrane domain"/>
    <property type="match status" value="2"/>
</dbReference>
<dbReference type="GO" id="GO:1990573">
    <property type="term" value="P:potassium ion import across plasma membrane"/>
    <property type="evidence" value="ECO:0007669"/>
    <property type="project" value="TreeGrafter"/>
</dbReference>
<dbReference type="Pfam" id="PF13246">
    <property type="entry name" value="Cation_ATPase"/>
    <property type="match status" value="1"/>
</dbReference>
<feature type="transmembrane region" description="Helical" evidence="11">
    <location>
        <begin position="308"/>
        <end position="333"/>
    </location>
</feature>
<dbReference type="FunFam" id="3.40.50.1000:FF:000083">
    <property type="entry name" value="Sodium/potassium-transporting ATPase subunit alpha"/>
    <property type="match status" value="1"/>
</dbReference>
<dbReference type="PRINTS" id="PR00121">
    <property type="entry name" value="NAKATPASE"/>
</dbReference>
<dbReference type="AlphaFoldDB" id="A0A8J8T8S1"/>
<keyword evidence="9 11" id="KW-0472">Membrane</keyword>
<dbReference type="InterPro" id="IPR023299">
    <property type="entry name" value="ATPase_P-typ_cyto_dom_N"/>
</dbReference>
<dbReference type="InterPro" id="IPR059000">
    <property type="entry name" value="ATPase_P-type_domA"/>
</dbReference>
<dbReference type="GO" id="GO:1902600">
    <property type="term" value="P:proton transmembrane transport"/>
    <property type="evidence" value="ECO:0007669"/>
    <property type="project" value="TreeGrafter"/>
</dbReference>
<dbReference type="EMBL" id="RRYP01000915">
    <property type="protein sequence ID" value="TNV86672.1"/>
    <property type="molecule type" value="Genomic_DNA"/>
</dbReference>
<dbReference type="PRINTS" id="PR00119">
    <property type="entry name" value="CATATPASE"/>
</dbReference>
<dbReference type="PANTHER" id="PTHR43294">
    <property type="entry name" value="SODIUM/POTASSIUM-TRANSPORTING ATPASE SUBUNIT ALPHA"/>
    <property type="match status" value="1"/>
</dbReference>
<dbReference type="SUPFAM" id="SSF81653">
    <property type="entry name" value="Calcium ATPase, transduction domain A"/>
    <property type="match status" value="1"/>
</dbReference>
<keyword evidence="8" id="KW-0813">Transport</keyword>
<dbReference type="SUPFAM" id="SSF81660">
    <property type="entry name" value="Metal cation-transporting ATPase, ATP-binding domain N"/>
    <property type="match status" value="1"/>
</dbReference>
<keyword evidence="4" id="KW-0547">Nucleotide-binding</keyword>
<dbReference type="Proteomes" id="UP000785679">
    <property type="component" value="Unassembled WGS sequence"/>
</dbReference>
<feature type="transmembrane region" description="Helical" evidence="11">
    <location>
        <begin position="117"/>
        <end position="136"/>
    </location>
</feature>
<keyword evidence="8" id="KW-0406">Ion transport</keyword>
<feature type="domain" description="Cation-transporting P-type ATPase N-terminal" evidence="12">
    <location>
        <begin position="24"/>
        <end position="106"/>
    </location>
</feature>
<protein>
    <recommendedName>
        <fullName evidence="12">Cation-transporting P-type ATPase N-terminal domain-containing protein</fullName>
    </recommendedName>
</protein>
<dbReference type="PROSITE" id="PS00154">
    <property type="entry name" value="ATPASE_E1_E2"/>
    <property type="match status" value="1"/>
</dbReference>
<evidence type="ECO:0000256" key="3">
    <source>
        <dbReference type="ARBA" id="ARBA00022692"/>
    </source>
</evidence>
<dbReference type="SUPFAM" id="SSF56784">
    <property type="entry name" value="HAD-like"/>
    <property type="match status" value="1"/>
</dbReference>
<evidence type="ECO:0000256" key="11">
    <source>
        <dbReference type="SAM" id="Phobius"/>
    </source>
</evidence>
<gene>
    <name evidence="13" type="ORF">FGO68_gene10938</name>
</gene>
<dbReference type="Pfam" id="PF08282">
    <property type="entry name" value="Hydrolase_3"/>
    <property type="match status" value="1"/>
</dbReference>
<dbReference type="GO" id="GO:0030007">
    <property type="term" value="P:intracellular potassium ion homeostasis"/>
    <property type="evidence" value="ECO:0007669"/>
    <property type="project" value="TreeGrafter"/>
</dbReference>
<dbReference type="InterPro" id="IPR008250">
    <property type="entry name" value="ATPase_P-typ_transduc_dom_A_sf"/>
</dbReference>
<keyword evidence="7 11" id="KW-1133">Transmembrane helix</keyword>
<evidence type="ECO:0000313" key="14">
    <source>
        <dbReference type="Proteomes" id="UP000785679"/>
    </source>
</evidence>
<proteinExistence type="inferred from homology"/>
<dbReference type="InterPro" id="IPR050510">
    <property type="entry name" value="Cation_transp_ATPase_P-type"/>
</dbReference>
<dbReference type="InterPro" id="IPR044492">
    <property type="entry name" value="P_typ_ATPase_HD_dom"/>
</dbReference>
<comment type="caution">
    <text evidence="13">The sequence shown here is derived from an EMBL/GenBank/DDBJ whole genome shotgun (WGS) entry which is preliminary data.</text>
</comment>
<dbReference type="GO" id="GO:0016887">
    <property type="term" value="F:ATP hydrolysis activity"/>
    <property type="evidence" value="ECO:0007669"/>
    <property type="project" value="InterPro"/>
</dbReference>
<dbReference type="SUPFAM" id="SSF81665">
    <property type="entry name" value="Calcium ATPase, transmembrane domain M"/>
    <property type="match status" value="1"/>
</dbReference>
<feature type="transmembrane region" description="Helical" evidence="11">
    <location>
        <begin position="1055"/>
        <end position="1074"/>
    </location>
</feature>
<dbReference type="SFLD" id="SFLDS00003">
    <property type="entry name" value="Haloacid_Dehalogenase"/>
    <property type="match status" value="1"/>
</dbReference>
<dbReference type="Gene3D" id="3.40.50.1000">
    <property type="entry name" value="HAD superfamily/HAD-like"/>
    <property type="match status" value="1"/>
</dbReference>
<evidence type="ECO:0000256" key="6">
    <source>
        <dbReference type="ARBA" id="ARBA00022967"/>
    </source>
</evidence>
<comment type="subcellular location">
    <subcellularLocation>
        <location evidence="1">Cell membrane</location>
        <topology evidence="1">Multi-pass membrane protein</topology>
    </subcellularLocation>
</comment>
<evidence type="ECO:0000256" key="8">
    <source>
        <dbReference type="ARBA" id="ARBA00023065"/>
    </source>
</evidence>
<dbReference type="InterPro" id="IPR004014">
    <property type="entry name" value="ATPase_P-typ_cation-transptr_N"/>
</dbReference>
<organism evidence="13 14">
    <name type="scientific">Halteria grandinella</name>
    <dbReference type="NCBI Taxonomy" id="5974"/>
    <lineage>
        <taxon>Eukaryota</taxon>
        <taxon>Sar</taxon>
        <taxon>Alveolata</taxon>
        <taxon>Ciliophora</taxon>
        <taxon>Intramacronucleata</taxon>
        <taxon>Spirotrichea</taxon>
        <taxon>Stichotrichia</taxon>
        <taxon>Sporadotrichida</taxon>
        <taxon>Halteriidae</taxon>
        <taxon>Halteria</taxon>
    </lineage>
</organism>
<keyword evidence="14" id="KW-1185">Reference proteome</keyword>
<dbReference type="Pfam" id="PF00689">
    <property type="entry name" value="Cation_ATPase_C"/>
    <property type="match status" value="1"/>
</dbReference>
<evidence type="ECO:0000259" key="12">
    <source>
        <dbReference type="SMART" id="SM00831"/>
    </source>
</evidence>
<dbReference type="GO" id="GO:0006883">
    <property type="term" value="P:intracellular sodium ion homeostasis"/>
    <property type="evidence" value="ECO:0007669"/>
    <property type="project" value="TreeGrafter"/>
</dbReference>
<dbReference type="FunFam" id="1.20.1110.10:FF:000095">
    <property type="entry name" value="Sodium/potassium-transporting ATPase subunit alpha-1"/>
    <property type="match status" value="1"/>
</dbReference>
<dbReference type="GO" id="GO:0005886">
    <property type="term" value="C:plasma membrane"/>
    <property type="evidence" value="ECO:0007669"/>
    <property type="project" value="UniProtKB-SubCell"/>
</dbReference>
<sequence length="1172" mass="131408">MQYLALRRLETGQATICSKLCIQTEHLIDIEKLAEDLETKIKKSPLDQNYFGLTDEQAAEKLKTLGPNALTEKKGLPWYIRFLLCLTGLFNYLLWLGSILCFIAFGIQEDKRDSSNLYLGIVLAAVIILMGIFSYYQQGKSAALMAQFKNYLPPKATVWRSGFRKLIDSSALVIGDIVEINNGDNIPADIVIIKCNEMKVNNASLTGESEDLLRSTEEKEKNVFESKNVAFFGTFCTNGQGAGIVFKTGDNTVIGQIANLAQSAETLETPLSIEIAKFIKFISTIAISWGLAFFIIGFIYGYDFITNLVFMIGIIVANVPEGLLMTVTLSLALTAKKMAEKFVLVKNMESVETLGSTSCICSDKTGTLTQNKMTVSHMFYDLGMIEANINYETLLRNPSLKASYKVNDPGFQSLVQAITLGTKASFGFQPSKEDILKFIAKQKGVSAGSLVYDQIAETEKRQAIEALIAAEKLLPIQSRKTEGDASESGLIKFVEPIVGLEKTRSQYPTYAYEVGGKPIETLIPFSSEIKFNMYVRDMNSAVRNPTDPKDGLMLIMKGAPERILNRCTKILVNGEERPFDEESRQEVNDANDQLGRLGERVLAFARYELEPDYFTKTPQYEFDVKGWKHWKDVKERDPNIKGWFPMWNLTLVGLVSLNDPPRPGVDLAVEKCKRAGIKVIMVTGDQPPTAAAIANKVNIITQPELEYFTLLEQGLPHEEAWNKCRAIVIHGDLLAEKHANENNLDDQDPEKGRFLTEWISKPEVVFARTTPSQKLLIVNACQKAGHVVAVTGDGVNDSPAIKQADIGIAMGSGSEVAKNAADMLLLDDNFCSIVNGVEQGRVVFDNLKKSITYTLTSNIPELTPFLTFIVIQCPLPLSTILILCIDLGTDVLPAVSFAYEYPELDIMERMPRNSKYDSLVTRKVIGHAYMTNGFVQSFVAFLTWLQVLNDYGIKPTSTLFLALEDGYFPTEDDVYDPDQPNFGNSNFGDDNWKTKLFWDGSTDSHLDIRLFYVHRNRETWSKCRWDPTDISIPKFWRISNVSYQQICYTVEANKYAQGAFLISIICAQIVNLFICKTRTLSMSQQGFKNTMSNWAIVSEIVLIVVISYVRPFEVGLGTRAVASPHFMIPTFSYYLLYFFWDEVRKMFIRSGTDLSVPGKISYIGWVARNTYW</sequence>
<dbReference type="Gene3D" id="2.70.150.10">
    <property type="entry name" value="Calcium-transporting ATPase, cytoplasmic transduction domain A"/>
    <property type="match status" value="1"/>
</dbReference>
<dbReference type="PANTHER" id="PTHR43294:SF21">
    <property type="entry name" value="CATION TRANSPORTING ATPASE"/>
    <property type="match status" value="1"/>
</dbReference>
<evidence type="ECO:0000313" key="13">
    <source>
        <dbReference type="EMBL" id="TNV86672.1"/>
    </source>
</evidence>
<dbReference type="GO" id="GO:0005391">
    <property type="term" value="F:P-type sodium:potassium-exchanging transporter activity"/>
    <property type="evidence" value="ECO:0007669"/>
    <property type="project" value="TreeGrafter"/>
</dbReference>
<keyword evidence="2" id="KW-1003">Cell membrane</keyword>
<dbReference type="InterPro" id="IPR023298">
    <property type="entry name" value="ATPase_P-typ_TM_dom_sf"/>
</dbReference>
<dbReference type="OrthoDB" id="116380at2759"/>
<keyword evidence="6" id="KW-1278">Translocase</keyword>
<dbReference type="GO" id="GO:0005524">
    <property type="term" value="F:ATP binding"/>
    <property type="evidence" value="ECO:0007669"/>
    <property type="project" value="UniProtKB-KW"/>
</dbReference>
<dbReference type="SFLD" id="SFLDG00002">
    <property type="entry name" value="C1.7:_P-type_atpase_like"/>
    <property type="match status" value="1"/>
</dbReference>
<keyword evidence="3 11" id="KW-0812">Transmembrane</keyword>
<evidence type="ECO:0000256" key="4">
    <source>
        <dbReference type="ARBA" id="ARBA00022741"/>
    </source>
</evidence>
<feature type="transmembrane region" description="Helical" evidence="11">
    <location>
        <begin position="82"/>
        <end position="105"/>
    </location>
</feature>
<dbReference type="InterPro" id="IPR018303">
    <property type="entry name" value="ATPase_P-typ_P_site"/>
</dbReference>
<feature type="transmembrane region" description="Helical" evidence="11">
    <location>
        <begin position="1094"/>
        <end position="1110"/>
    </location>
</feature>
<feature type="transmembrane region" description="Helical" evidence="11">
    <location>
        <begin position="1122"/>
        <end position="1140"/>
    </location>
</feature>
<accession>A0A8J8T8S1</accession>
<dbReference type="Pfam" id="PF00690">
    <property type="entry name" value="Cation_ATPase_N"/>
    <property type="match status" value="1"/>
</dbReference>
<dbReference type="SFLD" id="SFLDF00027">
    <property type="entry name" value="p-type_atpase"/>
    <property type="match status" value="1"/>
</dbReference>
<name>A0A8J8T8S1_HALGN</name>
<feature type="transmembrane region" description="Helical" evidence="11">
    <location>
        <begin position="281"/>
        <end position="302"/>
    </location>
</feature>
<evidence type="ECO:0000256" key="7">
    <source>
        <dbReference type="ARBA" id="ARBA00022989"/>
    </source>
</evidence>
<dbReference type="InterPro" id="IPR036412">
    <property type="entry name" value="HAD-like_sf"/>
</dbReference>
<evidence type="ECO:0000256" key="5">
    <source>
        <dbReference type="ARBA" id="ARBA00022840"/>
    </source>
</evidence>
<dbReference type="NCBIfam" id="TIGR01494">
    <property type="entry name" value="ATPase_P-type"/>
    <property type="match status" value="2"/>
</dbReference>
<reference evidence="13" key="1">
    <citation type="submission" date="2019-06" db="EMBL/GenBank/DDBJ databases">
        <authorList>
            <person name="Zheng W."/>
        </authorList>
    </citation>
    <scope>NUCLEOTIDE SEQUENCE</scope>
    <source>
        <strain evidence="13">QDHG01</strain>
    </source>
</reference>
<dbReference type="Pfam" id="PF00122">
    <property type="entry name" value="E1-E2_ATPase"/>
    <property type="match status" value="1"/>
</dbReference>
<dbReference type="InterPro" id="IPR023214">
    <property type="entry name" value="HAD_sf"/>
</dbReference>
<dbReference type="SMART" id="SM00831">
    <property type="entry name" value="Cation_ATPase_N"/>
    <property type="match status" value="1"/>
</dbReference>
<keyword evidence="5" id="KW-0067">ATP-binding</keyword>
<dbReference type="GO" id="GO:0036376">
    <property type="term" value="P:sodium ion export across plasma membrane"/>
    <property type="evidence" value="ECO:0007669"/>
    <property type="project" value="TreeGrafter"/>
</dbReference>
<dbReference type="Gene3D" id="3.40.1110.10">
    <property type="entry name" value="Calcium-transporting ATPase, cytoplasmic domain N"/>
    <property type="match status" value="1"/>
</dbReference>
<evidence type="ECO:0000256" key="1">
    <source>
        <dbReference type="ARBA" id="ARBA00004651"/>
    </source>
</evidence>
<comment type="similarity">
    <text evidence="10">Belongs to the cation transport ATPase (P-type) (TC 3.A.3) family.</text>
</comment>
<dbReference type="InterPro" id="IPR006068">
    <property type="entry name" value="ATPase_P-typ_cation-transptr_C"/>
</dbReference>
<evidence type="ECO:0000256" key="2">
    <source>
        <dbReference type="ARBA" id="ARBA00022475"/>
    </source>
</evidence>
<evidence type="ECO:0000256" key="9">
    <source>
        <dbReference type="ARBA" id="ARBA00023136"/>
    </source>
</evidence>
<evidence type="ECO:0000256" key="10">
    <source>
        <dbReference type="ARBA" id="ARBA00038148"/>
    </source>
</evidence>